<reference evidence="2 3" key="1">
    <citation type="submission" date="2024-02" db="EMBL/GenBank/DDBJ databases">
        <title>Chromosome-scale genome assembly of the rough periwinkle Littorina saxatilis.</title>
        <authorList>
            <person name="De Jode A."/>
            <person name="Faria R."/>
            <person name="Formenti G."/>
            <person name="Sims Y."/>
            <person name="Smith T.P."/>
            <person name="Tracey A."/>
            <person name="Wood J.M.D."/>
            <person name="Zagrodzka Z.B."/>
            <person name="Johannesson K."/>
            <person name="Butlin R.K."/>
            <person name="Leder E.H."/>
        </authorList>
    </citation>
    <scope>NUCLEOTIDE SEQUENCE [LARGE SCALE GENOMIC DNA]</scope>
    <source>
        <strain evidence="2">Snail1</strain>
        <tissue evidence="2">Muscle</tissue>
    </source>
</reference>
<feature type="transmembrane region" description="Helical" evidence="1">
    <location>
        <begin position="40"/>
        <end position="66"/>
    </location>
</feature>
<keyword evidence="3" id="KW-1185">Reference proteome</keyword>
<name>A0AAN9AN98_9CAEN</name>
<dbReference type="EMBL" id="JBAMIC010000024">
    <property type="protein sequence ID" value="KAK7089950.1"/>
    <property type="molecule type" value="Genomic_DNA"/>
</dbReference>
<sequence length="114" mass="13027">MAAAARVRNAYSPVSVEDTGQDRLVRAESRTSITRPRRGLSVWTFSLLIIGVCVLFLLGFCLGFYVRESQSSVEDIVAKCREGQEDEEKKTPLVEIHNDIMYRVRGEEIRQFMQ</sequence>
<dbReference type="AlphaFoldDB" id="A0AAN9AN98"/>
<evidence type="ECO:0000313" key="2">
    <source>
        <dbReference type="EMBL" id="KAK7089950.1"/>
    </source>
</evidence>
<evidence type="ECO:0000256" key="1">
    <source>
        <dbReference type="SAM" id="Phobius"/>
    </source>
</evidence>
<comment type="caution">
    <text evidence="2">The sequence shown here is derived from an EMBL/GenBank/DDBJ whole genome shotgun (WGS) entry which is preliminary data.</text>
</comment>
<accession>A0AAN9AN98</accession>
<protein>
    <submittedName>
        <fullName evidence="2">Uncharacterized protein</fullName>
    </submittedName>
</protein>
<evidence type="ECO:0000313" key="3">
    <source>
        <dbReference type="Proteomes" id="UP001374579"/>
    </source>
</evidence>
<proteinExistence type="predicted"/>
<organism evidence="2 3">
    <name type="scientific">Littorina saxatilis</name>
    <dbReference type="NCBI Taxonomy" id="31220"/>
    <lineage>
        <taxon>Eukaryota</taxon>
        <taxon>Metazoa</taxon>
        <taxon>Spiralia</taxon>
        <taxon>Lophotrochozoa</taxon>
        <taxon>Mollusca</taxon>
        <taxon>Gastropoda</taxon>
        <taxon>Caenogastropoda</taxon>
        <taxon>Littorinimorpha</taxon>
        <taxon>Littorinoidea</taxon>
        <taxon>Littorinidae</taxon>
        <taxon>Littorina</taxon>
    </lineage>
</organism>
<keyword evidence="1" id="KW-0472">Membrane</keyword>
<keyword evidence="1" id="KW-1133">Transmembrane helix</keyword>
<dbReference type="Proteomes" id="UP001374579">
    <property type="component" value="Unassembled WGS sequence"/>
</dbReference>
<gene>
    <name evidence="2" type="ORF">V1264_009823</name>
</gene>
<keyword evidence="1" id="KW-0812">Transmembrane</keyword>